<reference evidence="3" key="2">
    <citation type="submission" date="2020-05" db="UniProtKB">
        <authorList>
            <consortium name="EnsemblMetazoa"/>
        </authorList>
    </citation>
    <scope>IDENTIFICATION</scope>
    <source>
        <strain evidence="3">wikel</strain>
    </source>
</reference>
<dbReference type="VEuPathDB" id="VectorBase:ISCI017734"/>
<dbReference type="EnsemblMetazoa" id="ISCW017734-RA">
    <property type="protein sequence ID" value="ISCW017734-PA"/>
    <property type="gene ID" value="ISCW017734"/>
</dbReference>
<name>B7PEZ6_IXOSC</name>
<sequence length="94" mass="10276">MLLAREFLLPTRRKPWQAADPARNLRGNFCHPGRDPPAAAVSGALNGSRQNIPGDSDEPRCGRAFERIRKDGSPRAPSKTTFECACPCVAEETI</sequence>
<proteinExistence type="predicted"/>
<accession>B7PEZ6</accession>
<reference evidence="2 4" key="1">
    <citation type="submission" date="2008-03" db="EMBL/GenBank/DDBJ databases">
        <title>Annotation of Ixodes scapularis.</title>
        <authorList>
            <consortium name="Ixodes scapularis Genome Project Consortium"/>
            <person name="Caler E."/>
            <person name="Hannick L.I."/>
            <person name="Bidwell S."/>
            <person name="Joardar V."/>
            <person name="Thiagarajan M."/>
            <person name="Amedeo P."/>
            <person name="Galinsky K.J."/>
            <person name="Schobel S."/>
            <person name="Inman J."/>
            <person name="Hostetler J."/>
            <person name="Miller J."/>
            <person name="Hammond M."/>
            <person name="Megy K."/>
            <person name="Lawson D."/>
            <person name="Kodira C."/>
            <person name="Sutton G."/>
            <person name="Meyer J."/>
            <person name="Hill C.A."/>
            <person name="Birren B."/>
            <person name="Nene V."/>
            <person name="Collins F."/>
            <person name="Alarcon-Chaidez F."/>
            <person name="Wikel S."/>
            <person name="Strausberg R."/>
        </authorList>
    </citation>
    <scope>NUCLEOTIDE SEQUENCE [LARGE SCALE GENOMIC DNA]</scope>
    <source>
        <strain evidence="4">Wikel</strain>
        <strain evidence="2">Wikel colony</strain>
    </source>
</reference>
<protein>
    <submittedName>
        <fullName evidence="2 3">Uncharacterized protein</fullName>
    </submittedName>
</protein>
<organism>
    <name type="scientific">Ixodes scapularis</name>
    <name type="common">Black-legged tick</name>
    <name type="synonym">Deer tick</name>
    <dbReference type="NCBI Taxonomy" id="6945"/>
    <lineage>
        <taxon>Eukaryota</taxon>
        <taxon>Metazoa</taxon>
        <taxon>Ecdysozoa</taxon>
        <taxon>Arthropoda</taxon>
        <taxon>Chelicerata</taxon>
        <taxon>Arachnida</taxon>
        <taxon>Acari</taxon>
        <taxon>Parasitiformes</taxon>
        <taxon>Ixodida</taxon>
        <taxon>Ixodoidea</taxon>
        <taxon>Ixodidae</taxon>
        <taxon>Ixodinae</taxon>
        <taxon>Ixodes</taxon>
    </lineage>
</organism>
<evidence type="ECO:0000313" key="2">
    <source>
        <dbReference type="EMBL" id="EEC05168.1"/>
    </source>
</evidence>
<dbReference type="VEuPathDB" id="VectorBase:ISCW017734"/>
<evidence type="ECO:0000256" key="1">
    <source>
        <dbReference type="SAM" id="MobiDB-lite"/>
    </source>
</evidence>
<evidence type="ECO:0000313" key="4">
    <source>
        <dbReference type="Proteomes" id="UP000001555"/>
    </source>
</evidence>
<dbReference type="AlphaFoldDB" id="B7PEZ6"/>
<dbReference type="HOGENOM" id="CLU_2388636_0_0_1"/>
<dbReference type="EMBL" id="DS698673">
    <property type="protein sequence ID" value="EEC05168.1"/>
    <property type="molecule type" value="Genomic_DNA"/>
</dbReference>
<gene>
    <name evidence="2" type="ORF">IscW_ISCW017734</name>
</gene>
<dbReference type="EMBL" id="ABJB010408326">
    <property type="status" value="NOT_ANNOTATED_CDS"/>
    <property type="molecule type" value="Genomic_DNA"/>
</dbReference>
<dbReference type="Proteomes" id="UP000001555">
    <property type="component" value="Unassembled WGS sequence"/>
</dbReference>
<keyword evidence="4" id="KW-1185">Reference proteome</keyword>
<dbReference type="PaxDb" id="6945-B7PEZ6"/>
<dbReference type="InParanoid" id="B7PEZ6"/>
<evidence type="ECO:0000313" key="3">
    <source>
        <dbReference type="EnsemblMetazoa" id="ISCW017734-PA"/>
    </source>
</evidence>
<feature type="region of interest" description="Disordered" evidence="1">
    <location>
        <begin position="28"/>
        <end position="61"/>
    </location>
</feature>